<protein>
    <submittedName>
        <fullName evidence="3">Gliding motility-associated C-terminal domain-containing protein</fullName>
    </submittedName>
</protein>
<dbReference type="Pfam" id="PF13585">
    <property type="entry name" value="CHU_C"/>
    <property type="match status" value="1"/>
</dbReference>
<reference evidence="4" key="1">
    <citation type="submission" date="2018-11" db="EMBL/GenBank/DDBJ databases">
        <title>Proposal to divide the Flavobacteriaceae and reorganize its genera based on Amino Acid Identity values calculated from whole genome sequences.</title>
        <authorList>
            <person name="Nicholson A.C."/>
            <person name="Gulvik C.A."/>
            <person name="Whitney A.M."/>
            <person name="Humrighouse B.W."/>
            <person name="Bell M."/>
            <person name="Holmens B."/>
            <person name="Steigerwalt A."/>
            <person name="Villarma A."/>
            <person name="Sheth M."/>
            <person name="Batra D."/>
            <person name="Pryor J."/>
            <person name="Bernardet J.-F."/>
            <person name="Hugo C."/>
            <person name="Kampfer P."/>
            <person name="Newman J."/>
            <person name="Mcquiston J.R."/>
        </authorList>
    </citation>
    <scope>NUCLEOTIDE SEQUENCE [LARGE SCALE GENOMIC DNA]</scope>
    <source>
        <strain evidence="4">H3056</strain>
    </source>
</reference>
<comment type="caution">
    <text evidence="3">The sequence shown here is derived from an EMBL/GenBank/DDBJ whole genome shotgun (WGS) entry which is preliminary data.</text>
</comment>
<feature type="chain" id="PRO_5018038979" evidence="1">
    <location>
        <begin position="21"/>
        <end position="1115"/>
    </location>
</feature>
<dbReference type="Pfam" id="PF17517">
    <property type="entry name" value="IgGFc_binding"/>
    <property type="match status" value="1"/>
</dbReference>
<dbReference type="AlphaFoldDB" id="A0A3N0WT88"/>
<feature type="domain" description="IgGFc-binding protein N-terminal" evidence="2">
    <location>
        <begin position="133"/>
        <end position="435"/>
    </location>
</feature>
<evidence type="ECO:0000256" key="1">
    <source>
        <dbReference type="SAM" id="SignalP"/>
    </source>
</evidence>
<evidence type="ECO:0000313" key="3">
    <source>
        <dbReference type="EMBL" id="ROI08327.1"/>
    </source>
</evidence>
<evidence type="ECO:0000313" key="4">
    <source>
        <dbReference type="Proteomes" id="UP000270224"/>
    </source>
</evidence>
<name>A0A3N0WT88_9FLAO</name>
<gene>
    <name evidence="3" type="ORF">EGI11_11895</name>
</gene>
<dbReference type="OrthoDB" id="9765926at2"/>
<organism evidence="3 4">
    <name type="scientific">Kaistella daneshvariae</name>
    <dbReference type="NCBI Taxonomy" id="2487074"/>
    <lineage>
        <taxon>Bacteria</taxon>
        <taxon>Pseudomonadati</taxon>
        <taxon>Bacteroidota</taxon>
        <taxon>Flavobacteriia</taxon>
        <taxon>Flavobacteriales</taxon>
        <taxon>Weeksellaceae</taxon>
        <taxon>Chryseobacterium group</taxon>
        <taxon>Kaistella</taxon>
    </lineage>
</organism>
<dbReference type="InterPro" id="IPR026341">
    <property type="entry name" value="T9SS_type_B"/>
</dbReference>
<sequence>MKNLLSFVFALFFTCAAAQMDTEHWFAPMAGSPGANGLLQPESYLYLSTSETTPFPVEVYSGNVLYTTVQVSKGSPQIIEIPYNFMMTISSSEMFTAVPMGLHVKGTKKFFANYRFSVPNHAEIITSKGLAGVGKNFFAVMAPLTTSKDYLNATIGIIATEDNTSVTLSGYDPAVVFADGSSSATKTFTLNKGQSYIINAVSDRDPANRTGLIGAKIEATQPIAVTNGNFNAIYTNENLSNNDILMDQSVPVDRLGNQFILVKGNGPYNNNMESALVVASEDDTHIIINGTNTGIVLNEGDYHIFGANNYIDQSRNHYNMSISTTKNVYVYQLLAGVGRGSVYATGGFNFIPALSCFLPNKIDEIASINEIGYDLYNAKLNIISEKGATVKVNGNVLSSLEGPFSVQGNPNWETYTVLNVSGNITVNSTKSVTAGIASGNGAVGYGGYFAGFSSVPVISKTGDCYAGVLLQVDDSYDQYQWYLNGKPIPNETHFFIDPDLYGSGNYTANITKTNCETKLTAPYQFTKCPPISTTTFNIGSCQTVTVTPAFTSSSQQINPLKTKIIVRPSYGTATVDATTGKITYTPNATLTSNVSDVFVYYIEGNAIPEDSEYCKVIVNVKTPQAADTTLTVCPNTDGTGTFNLSLATVSSDATNTVAYYSDQLLTNRISNFTNYKTPPGTVYAAVTSTYNCAKTVKLFLELTQLPILNGNNYNFTFCDDNFAGSIPIKFSTIAPQIISNYTSSFIVRYYLNPTSQQNGTNDFLPDDWSYSANTTVYVRAFDTAGCTVVLGQINFIVGAKTPLKNSSVVSAVCDDKLVGKVNVDLNNYLSEFTANTSATFYANVTDAKNKQSPVSANQNLTASKTFYIRFESNNACPNIGTLTLNISTPKKSTTLRTEKICPNSTVNLDAGPGFESYKWSTGETSSKINVPVGTYYVDLGFNGCVYRQTVEVTAAELPQIKQIEVTGNTATVSVAGGTPPYQYSFDNINFQSSNILTNIPRGKQTVYVKDAQNCKTVTKEFLILNLINVITPNDDGKNDVLDYSDLSFKKEVQIEIFDRHGNLVFFANKAPYFWDGRMNGRPLATGSFWYILKWIEPDTDLPVLHKGWILVKNRD</sequence>
<feature type="signal peptide" evidence="1">
    <location>
        <begin position="1"/>
        <end position="20"/>
    </location>
</feature>
<dbReference type="RefSeq" id="WP_123266622.1">
    <property type="nucleotide sequence ID" value="NZ_RJUG01000004.1"/>
</dbReference>
<proteinExistence type="predicted"/>
<keyword evidence="1" id="KW-0732">Signal</keyword>
<dbReference type="Proteomes" id="UP000270224">
    <property type="component" value="Unassembled WGS sequence"/>
</dbReference>
<dbReference type="NCBIfam" id="TIGR04131">
    <property type="entry name" value="Bac_Flav_CTERM"/>
    <property type="match status" value="1"/>
</dbReference>
<evidence type="ECO:0000259" key="2">
    <source>
        <dbReference type="Pfam" id="PF17517"/>
    </source>
</evidence>
<dbReference type="InterPro" id="IPR035234">
    <property type="entry name" value="IgGFc-bd_N"/>
</dbReference>
<dbReference type="EMBL" id="RJUG01000004">
    <property type="protein sequence ID" value="ROI08327.1"/>
    <property type="molecule type" value="Genomic_DNA"/>
</dbReference>
<accession>A0A3N0WT88</accession>